<dbReference type="AlphaFoldDB" id="A0A8K0G5F2"/>
<evidence type="ECO:0000313" key="3">
    <source>
        <dbReference type="Proteomes" id="UP000801492"/>
    </source>
</evidence>
<evidence type="ECO:0000259" key="1">
    <source>
        <dbReference type="Pfam" id="PF18701"/>
    </source>
</evidence>
<accession>A0A8K0G5F2</accession>
<dbReference type="PANTHER" id="PTHR47331">
    <property type="entry name" value="PHD-TYPE DOMAIN-CONTAINING PROTEIN"/>
    <property type="match status" value="1"/>
</dbReference>
<dbReference type="PANTHER" id="PTHR47331:SF1">
    <property type="entry name" value="GAG-LIKE PROTEIN"/>
    <property type="match status" value="1"/>
</dbReference>
<keyword evidence="3" id="KW-1185">Reference proteome</keyword>
<comment type="caution">
    <text evidence="2">The sequence shown here is derived from an EMBL/GenBank/DDBJ whole genome shotgun (WGS) entry which is preliminary data.</text>
</comment>
<sequence>MFLQDIGSSDVTDIDKVDTSTFNKRQRYQARLKADLRSTFRKEYLSLLVQRANEGVRLEPKLGDIVILGNDNSKRGNWPLARIIEMYPGSDGVVRVVRLRTACGELVRPVQRCYPLEVTEPLPPLACKSSDKTTPVGRLPVAAVCPDEEEIQESVPVHIKQTRAGRTKIPPTSFFVFNFKFK</sequence>
<dbReference type="OrthoDB" id="5967017at2759"/>
<dbReference type="Proteomes" id="UP000801492">
    <property type="component" value="Unassembled WGS sequence"/>
</dbReference>
<protein>
    <recommendedName>
        <fullName evidence="1">DUF5641 domain-containing protein</fullName>
    </recommendedName>
</protein>
<proteinExistence type="predicted"/>
<name>A0A8K0G5F2_IGNLU</name>
<organism evidence="2 3">
    <name type="scientific">Ignelater luminosus</name>
    <name type="common">Cucubano</name>
    <name type="synonym">Pyrophorus luminosus</name>
    <dbReference type="NCBI Taxonomy" id="2038154"/>
    <lineage>
        <taxon>Eukaryota</taxon>
        <taxon>Metazoa</taxon>
        <taxon>Ecdysozoa</taxon>
        <taxon>Arthropoda</taxon>
        <taxon>Hexapoda</taxon>
        <taxon>Insecta</taxon>
        <taxon>Pterygota</taxon>
        <taxon>Neoptera</taxon>
        <taxon>Endopterygota</taxon>
        <taxon>Coleoptera</taxon>
        <taxon>Polyphaga</taxon>
        <taxon>Elateriformia</taxon>
        <taxon>Elateroidea</taxon>
        <taxon>Elateridae</taxon>
        <taxon>Agrypninae</taxon>
        <taxon>Pyrophorini</taxon>
        <taxon>Ignelater</taxon>
    </lineage>
</organism>
<reference evidence="2" key="1">
    <citation type="submission" date="2019-08" db="EMBL/GenBank/DDBJ databases">
        <title>The genome of the North American firefly Photinus pyralis.</title>
        <authorList>
            <consortium name="Photinus pyralis genome working group"/>
            <person name="Fallon T.R."/>
            <person name="Sander Lower S.E."/>
            <person name="Weng J.-K."/>
        </authorList>
    </citation>
    <scope>NUCLEOTIDE SEQUENCE</scope>
    <source>
        <strain evidence="2">TRF0915ILg1</strain>
        <tissue evidence="2">Whole body</tissue>
    </source>
</reference>
<dbReference type="EMBL" id="VTPC01088129">
    <property type="protein sequence ID" value="KAF2886303.1"/>
    <property type="molecule type" value="Genomic_DNA"/>
</dbReference>
<gene>
    <name evidence="2" type="ORF">ILUMI_19870</name>
</gene>
<dbReference type="InterPro" id="IPR040676">
    <property type="entry name" value="DUF5641"/>
</dbReference>
<feature type="domain" description="DUF5641" evidence="1">
    <location>
        <begin position="31"/>
        <end position="115"/>
    </location>
</feature>
<dbReference type="Pfam" id="PF18701">
    <property type="entry name" value="DUF5641"/>
    <property type="match status" value="1"/>
</dbReference>
<evidence type="ECO:0000313" key="2">
    <source>
        <dbReference type="EMBL" id="KAF2886303.1"/>
    </source>
</evidence>